<dbReference type="STRING" id="112413.SAMN05421854_101502"/>
<dbReference type="Gene3D" id="3.100.10.20">
    <property type="entry name" value="CRISPR-associated endonuclease Cas1, N-terminal domain"/>
    <property type="match status" value="1"/>
</dbReference>
<dbReference type="InterPro" id="IPR042211">
    <property type="entry name" value="CRISPR-assoc_Cas1_N"/>
</dbReference>
<evidence type="ECO:0000256" key="3">
    <source>
        <dbReference type="ARBA" id="ARBA00022759"/>
    </source>
</evidence>
<dbReference type="GO" id="GO:0046872">
    <property type="term" value="F:metal ion binding"/>
    <property type="evidence" value="ECO:0007669"/>
    <property type="project" value="UniProtKB-UniRule"/>
</dbReference>
<keyword evidence="8 10" id="KW-0464">Manganese</keyword>
<dbReference type="RefSeq" id="WP_093572076.1">
    <property type="nucleotide sequence ID" value="NZ_FOWC01000001.1"/>
</dbReference>
<evidence type="ECO:0000256" key="10">
    <source>
        <dbReference type="HAMAP-Rule" id="MF_01470"/>
    </source>
</evidence>
<feature type="binding site" evidence="10">
    <location>
        <position position="244"/>
    </location>
    <ligand>
        <name>Mn(2+)</name>
        <dbReference type="ChEBI" id="CHEBI:29035"/>
    </ligand>
</feature>
<evidence type="ECO:0000313" key="11">
    <source>
        <dbReference type="EMBL" id="SFO06610.1"/>
    </source>
</evidence>
<dbReference type="EC" id="3.1.-.-" evidence="10"/>
<dbReference type="GO" id="GO:0003677">
    <property type="term" value="F:DNA binding"/>
    <property type="evidence" value="ECO:0007669"/>
    <property type="project" value="UniProtKB-KW"/>
</dbReference>
<evidence type="ECO:0000256" key="5">
    <source>
        <dbReference type="ARBA" id="ARBA00022842"/>
    </source>
</evidence>
<feature type="binding site" evidence="10">
    <location>
        <position position="229"/>
    </location>
    <ligand>
        <name>Mn(2+)</name>
        <dbReference type="ChEBI" id="CHEBI:29035"/>
    </ligand>
</feature>
<dbReference type="PANTHER" id="PTHR34353:SF2">
    <property type="entry name" value="CRISPR-ASSOCIATED ENDONUCLEASE CAS1 1"/>
    <property type="match status" value="1"/>
</dbReference>
<sequence>MTELLRTLFVTTPGTSLHLEGDTVRIFHPQRPGRHVLPLVRIEGLVVWKGVEVTNDLLLRCSADNRTVTWFSRNGRFLGRVGGNQLGNPALRLEQVRAHDDPERRLGIARSVVAGKLQNCRQLLLRAARDADPARQTAIRELAAAQADSLTAAGNAGSLTELLGVEGAAARLYFQNMPLLAKGVPPGRTRRPPEDPFNCVLSFGYGMLRVALAGALEQVGLDPYIGYLHGVRSGKPSLALDLMEEFRPLLVDRFALTLFNRREITAAHTAQDPAGGVRLTDDGRAFVLDRWSTARERTWQHSVLARAVPAGLLPNVQARLLARHLRGDQPAYQPWIAT</sequence>
<evidence type="ECO:0000256" key="2">
    <source>
        <dbReference type="ARBA" id="ARBA00022723"/>
    </source>
</evidence>
<keyword evidence="1 10" id="KW-0540">Nuclease</keyword>
<organism evidence="11 12">
    <name type="scientific">Amycolatopsis rubida</name>
    <dbReference type="NCBI Taxonomy" id="112413"/>
    <lineage>
        <taxon>Bacteria</taxon>
        <taxon>Bacillati</taxon>
        <taxon>Actinomycetota</taxon>
        <taxon>Actinomycetes</taxon>
        <taxon>Pseudonocardiales</taxon>
        <taxon>Pseudonocardiaceae</taxon>
        <taxon>Amycolatopsis</taxon>
    </lineage>
</organism>
<accession>A0A1I5E5R7</accession>
<dbReference type="Proteomes" id="UP000199137">
    <property type="component" value="Unassembled WGS sequence"/>
</dbReference>
<dbReference type="GO" id="GO:0016787">
    <property type="term" value="F:hydrolase activity"/>
    <property type="evidence" value="ECO:0007669"/>
    <property type="project" value="UniProtKB-KW"/>
</dbReference>
<feature type="binding site" evidence="10">
    <location>
        <position position="166"/>
    </location>
    <ligand>
        <name>Mn(2+)</name>
        <dbReference type="ChEBI" id="CHEBI:29035"/>
    </ligand>
</feature>
<gene>
    <name evidence="10" type="primary">cas1</name>
    <name evidence="11" type="ORF">SAMN05421854_101502</name>
</gene>
<dbReference type="HAMAP" id="MF_01470">
    <property type="entry name" value="Cas1"/>
    <property type="match status" value="1"/>
</dbReference>
<dbReference type="Gene3D" id="1.20.120.920">
    <property type="entry name" value="CRISPR-associated endonuclease Cas1, C-terminal domain"/>
    <property type="match status" value="1"/>
</dbReference>
<dbReference type="GO" id="GO:0043571">
    <property type="term" value="P:maintenance of CRISPR repeat elements"/>
    <property type="evidence" value="ECO:0007669"/>
    <property type="project" value="UniProtKB-UniRule"/>
</dbReference>
<evidence type="ECO:0000256" key="9">
    <source>
        <dbReference type="ARBA" id="ARBA00038592"/>
    </source>
</evidence>
<dbReference type="PANTHER" id="PTHR34353">
    <property type="entry name" value="CRISPR-ASSOCIATED ENDONUCLEASE CAS1 1"/>
    <property type="match status" value="1"/>
</dbReference>
<dbReference type="AlphaFoldDB" id="A0A1I5E5R7"/>
<dbReference type="Pfam" id="PF01867">
    <property type="entry name" value="Cas_Cas1"/>
    <property type="match status" value="1"/>
</dbReference>
<protein>
    <recommendedName>
        <fullName evidence="10">CRISPR-associated endonuclease Cas1</fullName>
        <ecNumber evidence="10">3.1.-.-</ecNumber>
    </recommendedName>
</protein>
<evidence type="ECO:0000256" key="1">
    <source>
        <dbReference type="ARBA" id="ARBA00022722"/>
    </source>
</evidence>
<keyword evidence="2 10" id="KW-0479">Metal-binding</keyword>
<keyword evidence="6 10" id="KW-0051">Antiviral defense</keyword>
<keyword evidence="7 10" id="KW-0238">DNA-binding</keyword>
<dbReference type="OrthoDB" id="1550386at2"/>
<dbReference type="NCBIfam" id="TIGR00287">
    <property type="entry name" value="cas1"/>
    <property type="match status" value="1"/>
</dbReference>
<evidence type="ECO:0000256" key="7">
    <source>
        <dbReference type="ARBA" id="ARBA00023125"/>
    </source>
</evidence>
<keyword evidence="4 10" id="KW-0378">Hydrolase</keyword>
<keyword evidence="3 10" id="KW-0255">Endonuclease</keyword>
<dbReference type="EMBL" id="FOWC01000001">
    <property type="protein sequence ID" value="SFO06610.1"/>
    <property type="molecule type" value="Genomic_DNA"/>
</dbReference>
<proteinExistence type="inferred from homology"/>
<comment type="function">
    <text evidence="10">CRISPR (clustered regularly interspaced short palindromic repeat), is an adaptive immune system that provides protection against mobile genetic elements (viruses, transposable elements and conjugative plasmids). CRISPR clusters contain spacers, sequences complementary to antecedent mobile elements, and target invading nucleic acids. CRISPR clusters are transcribed and processed into CRISPR RNA (crRNA). Acts as a dsDNA endonuclease. Involved in the integration of spacer DNA into the CRISPR cassette.</text>
</comment>
<comment type="cofactor">
    <cofactor evidence="10">
        <name>Mg(2+)</name>
        <dbReference type="ChEBI" id="CHEBI:18420"/>
    </cofactor>
    <cofactor evidence="10">
        <name>Mn(2+)</name>
        <dbReference type="ChEBI" id="CHEBI:29035"/>
    </cofactor>
</comment>
<dbReference type="GO" id="GO:0004519">
    <property type="term" value="F:endonuclease activity"/>
    <property type="evidence" value="ECO:0007669"/>
    <property type="project" value="UniProtKB-UniRule"/>
</dbReference>
<comment type="similarity">
    <text evidence="10">Belongs to the CRISPR-associated endonuclease Cas1 family.</text>
</comment>
<dbReference type="InterPro" id="IPR042206">
    <property type="entry name" value="CRISPR-assoc_Cas1_C"/>
</dbReference>
<evidence type="ECO:0000313" key="12">
    <source>
        <dbReference type="Proteomes" id="UP000199137"/>
    </source>
</evidence>
<reference evidence="11 12" key="1">
    <citation type="submission" date="2016-10" db="EMBL/GenBank/DDBJ databases">
        <authorList>
            <person name="de Groot N.N."/>
        </authorList>
    </citation>
    <scope>NUCLEOTIDE SEQUENCE [LARGE SCALE GENOMIC DNA]</scope>
    <source>
        <strain evidence="11 12">DSM 44637</strain>
    </source>
</reference>
<evidence type="ECO:0000256" key="8">
    <source>
        <dbReference type="ARBA" id="ARBA00023211"/>
    </source>
</evidence>
<comment type="subunit">
    <text evidence="9 10">Homodimer, forms a heterotetramer with a Cas2 homodimer.</text>
</comment>
<name>A0A1I5E5R7_9PSEU</name>
<evidence type="ECO:0000256" key="4">
    <source>
        <dbReference type="ARBA" id="ARBA00022801"/>
    </source>
</evidence>
<evidence type="ECO:0000256" key="6">
    <source>
        <dbReference type="ARBA" id="ARBA00023118"/>
    </source>
</evidence>
<dbReference type="GO" id="GO:0051607">
    <property type="term" value="P:defense response to virus"/>
    <property type="evidence" value="ECO:0007669"/>
    <property type="project" value="UniProtKB-UniRule"/>
</dbReference>
<keyword evidence="5 10" id="KW-0460">Magnesium</keyword>
<dbReference type="InterPro" id="IPR050646">
    <property type="entry name" value="Cas1"/>
</dbReference>
<dbReference type="InterPro" id="IPR002729">
    <property type="entry name" value="CRISPR-assoc_Cas1"/>
</dbReference>